<dbReference type="EMBL" id="CP036434">
    <property type="protein sequence ID" value="QDV06141.1"/>
    <property type="molecule type" value="Genomic_DNA"/>
</dbReference>
<dbReference type="Proteomes" id="UP000320390">
    <property type="component" value="Chromosome"/>
</dbReference>
<feature type="transmembrane region" description="Helical" evidence="6">
    <location>
        <begin position="373"/>
        <end position="390"/>
    </location>
</feature>
<gene>
    <name evidence="7" type="ORF">Poly30_16460</name>
</gene>
<feature type="transmembrane region" description="Helical" evidence="6">
    <location>
        <begin position="61"/>
        <end position="81"/>
    </location>
</feature>
<dbReference type="Pfam" id="PF03169">
    <property type="entry name" value="OPT"/>
    <property type="match status" value="2"/>
</dbReference>
<dbReference type="GO" id="GO:0016020">
    <property type="term" value="C:membrane"/>
    <property type="evidence" value="ECO:0007669"/>
    <property type="project" value="UniProtKB-SubCell"/>
</dbReference>
<feature type="transmembrane region" description="Helical" evidence="6">
    <location>
        <begin position="229"/>
        <end position="255"/>
    </location>
</feature>
<feature type="transmembrane region" description="Helical" evidence="6">
    <location>
        <begin position="343"/>
        <end position="361"/>
    </location>
</feature>
<feature type="transmembrane region" description="Helical" evidence="6">
    <location>
        <begin position="93"/>
        <end position="113"/>
    </location>
</feature>
<feature type="transmembrane region" description="Helical" evidence="6">
    <location>
        <begin position="37"/>
        <end position="55"/>
    </location>
</feature>
<feature type="transmembrane region" description="Helical" evidence="6">
    <location>
        <begin position="319"/>
        <end position="337"/>
    </location>
</feature>
<dbReference type="GO" id="GO:0035673">
    <property type="term" value="F:oligopeptide transmembrane transporter activity"/>
    <property type="evidence" value="ECO:0007669"/>
    <property type="project" value="InterPro"/>
</dbReference>
<dbReference type="InterPro" id="IPR004813">
    <property type="entry name" value="OPT"/>
</dbReference>
<keyword evidence="3 6" id="KW-0812">Transmembrane</keyword>
<evidence type="ECO:0000313" key="7">
    <source>
        <dbReference type="EMBL" id="QDV06141.1"/>
    </source>
</evidence>
<organism evidence="7 8">
    <name type="scientific">Saltatorellus ferox</name>
    <dbReference type="NCBI Taxonomy" id="2528018"/>
    <lineage>
        <taxon>Bacteria</taxon>
        <taxon>Pseudomonadati</taxon>
        <taxon>Planctomycetota</taxon>
        <taxon>Planctomycetia</taxon>
        <taxon>Planctomycetia incertae sedis</taxon>
        <taxon>Saltatorellus</taxon>
    </lineage>
</organism>
<feature type="transmembrane region" description="Helical" evidence="6">
    <location>
        <begin position="520"/>
        <end position="543"/>
    </location>
</feature>
<keyword evidence="4 6" id="KW-1133">Transmembrane helix</keyword>
<feature type="transmembrane region" description="Helical" evidence="6">
    <location>
        <begin position="396"/>
        <end position="416"/>
    </location>
</feature>
<feature type="transmembrane region" description="Helical" evidence="6">
    <location>
        <begin position="494"/>
        <end position="514"/>
    </location>
</feature>
<feature type="transmembrane region" description="Helical" evidence="6">
    <location>
        <begin position="125"/>
        <end position="143"/>
    </location>
</feature>
<evidence type="ECO:0000256" key="4">
    <source>
        <dbReference type="ARBA" id="ARBA00022989"/>
    </source>
</evidence>
<keyword evidence="2" id="KW-0813">Transport</keyword>
<accession>A0A518EPZ0</accession>
<evidence type="ECO:0000256" key="2">
    <source>
        <dbReference type="ARBA" id="ARBA00022448"/>
    </source>
</evidence>
<dbReference type="InterPro" id="IPR045035">
    <property type="entry name" value="YSL-like"/>
</dbReference>
<keyword evidence="8" id="KW-1185">Reference proteome</keyword>
<dbReference type="PANTHER" id="PTHR31645:SF0">
    <property type="entry name" value="OLIGOPEPTIDE TRANSPORTER YGL114W-RELATED"/>
    <property type="match status" value="1"/>
</dbReference>
<dbReference type="PANTHER" id="PTHR31645">
    <property type="entry name" value="OLIGOPEPTIDE TRANSPORTER YGL114W-RELATED"/>
    <property type="match status" value="1"/>
</dbReference>
<evidence type="ECO:0000256" key="1">
    <source>
        <dbReference type="ARBA" id="ARBA00004141"/>
    </source>
</evidence>
<keyword evidence="5 6" id="KW-0472">Membrane</keyword>
<dbReference type="AlphaFoldDB" id="A0A518EPZ0"/>
<feature type="transmembrane region" description="Helical" evidence="6">
    <location>
        <begin position="576"/>
        <end position="600"/>
    </location>
</feature>
<comment type="subcellular location">
    <subcellularLocation>
        <location evidence="1">Membrane</location>
        <topology evidence="1">Multi-pass membrane protein</topology>
    </subcellularLocation>
</comment>
<evidence type="ECO:0000313" key="8">
    <source>
        <dbReference type="Proteomes" id="UP000320390"/>
    </source>
</evidence>
<proteinExistence type="predicted"/>
<protein>
    <submittedName>
        <fullName evidence="7">OPT oligopeptide transporter protein</fullName>
    </submittedName>
</protein>
<name>A0A518EPZ0_9BACT</name>
<evidence type="ECO:0000256" key="6">
    <source>
        <dbReference type="SAM" id="Phobius"/>
    </source>
</evidence>
<evidence type="ECO:0000256" key="3">
    <source>
        <dbReference type="ARBA" id="ARBA00022692"/>
    </source>
</evidence>
<reference evidence="7 8" key="1">
    <citation type="submission" date="2019-02" db="EMBL/GenBank/DDBJ databases">
        <title>Deep-cultivation of Planctomycetes and their phenomic and genomic characterization uncovers novel biology.</title>
        <authorList>
            <person name="Wiegand S."/>
            <person name="Jogler M."/>
            <person name="Boedeker C."/>
            <person name="Pinto D."/>
            <person name="Vollmers J."/>
            <person name="Rivas-Marin E."/>
            <person name="Kohn T."/>
            <person name="Peeters S.H."/>
            <person name="Heuer A."/>
            <person name="Rast P."/>
            <person name="Oberbeckmann S."/>
            <person name="Bunk B."/>
            <person name="Jeske O."/>
            <person name="Meyerdierks A."/>
            <person name="Storesund J.E."/>
            <person name="Kallscheuer N."/>
            <person name="Luecker S."/>
            <person name="Lage O.M."/>
            <person name="Pohl T."/>
            <person name="Merkel B.J."/>
            <person name="Hornburger P."/>
            <person name="Mueller R.-W."/>
            <person name="Bruemmer F."/>
            <person name="Labrenz M."/>
            <person name="Spormann A.M."/>
            <person name="Op den Camp H."/>
            <person name="Overmann J."/>
            <person name="Amann R."/>
            <person name="Jetten M.S.M."/>
            <person name="Mascher T."/>
            <person name="Medema M.H."/>
            <person name="Devos D.P."/>
            <person name="Kaster A.-K."/>
            <person name="Ovreas L."/>
            <person name="Rohde M."/>
            <person name="Galperin M.Y."/>
            <person name="Jogler C."/>
        </authorList>
    </citation>
    <scope>NUCLEOTIDE SEQUENCE [LARGE SCALE GENOMIC DNA]</scope>
    <source>
        <strain evidence="7 8">Poly30</strain>
    </source>
</reference>
<sequence>MPPQGGPAEVPHAPAAGSVYYGTSGPDSRVFPTLSPGAWITFAVLAAALASTNIYTTLLIGWGDTGSIVAVLAAFAVLKVISGQRTSVHTLNLGQTMASAGGSVGFAVANYAAVYIVDPTFRPPTWQLIILFIGMGWMGAIVGSSVRRSMVGYFFPSGTACAVIQTSVARELAPGERNRPVWLLTFWGLIASVLTIPSKITGSRGGHALVGDLNFKLGGHDMGVGIDPLYYGIGIVVGPRVGIGMLLGALVTPFLIVDGLAGGALEGETGDWVKWTAIAVLTIPTFATILFAYFYRQPAVVPSGFTPGVTHHATPKGRFPLFGLMFLAGAITVAILAKSVFHMPYHVSAIVAAVAWPMCVVNGRVTGDTDINPVRLVAIVLLSAFFWLISDDIGEYRVLAMLGMAVVGGTLASTAVDMMQDYRTGYLVDANPTHQTSVQFVGTAVGAIASIPILNLLLEQLGIGAESSLPAPGATIWAAMGETAAGGFSPSSELIWAIVLVSVIGSFYAFLTVWPKTAAWMPSLFGFGIGMLIGVPASAAIFLGGMIKWVVMRVYTAGKNDEERASRREDGDNDTMLAGASVFAAAALVSIALVLLTTLFESMGVDLFYLAGGH</sequence>
<evidence type="ECO:0000256" key="5">
    <source>
        <dbReference type="ARBA" id="ARBA00023136"/>
    </source>
</evidence>
<feature type="transmembrane region" description="Helical" evidence="6">
    <location>
        <begin position="275"/>
        <end position="295"/>
    </location>
</feature>